<protein>
    <recommendedName>
        <fullName evidence="2">ABC-type transport auxiliary lipoprotein component domain-containing protein</fullName>
    </recommendedName>
</protein>
<dbReference type="SUPFAM" id="SSF159594">
    <property type="entry name" value="XCC0632-like"/>
    <property type="match status" value="1"/>
</dbReference>
<proteinExistence type="predicted"/>
<feature type="domain" description="ABC-type transport auxiliary lipoprotein component" evidence="2">
    <location>
        <begin position="44"/>
        <end position="197"/>
    </location>
</feature>
<dbReference type="Pfam" id="PF03886">
    <property type="entry name" value="ABC_trans_aux"/>
    <property type="match status" value="1"/>
</dbReference>
<organism evidence="3 4">
    <name type="scientific">Pseudoalteromonas ruthenica</name>
    <dbReference type="NCBI Taxonomy" id="151081"/>
    <lineage>
        <taxon>Bacteria</taxon>
        <taxon>Pseudomonadati</taxon>
        <taxon>Pseudomonadota</taxon>
        <taxon>Gammaproteobacteria</taxon>
        <taxon>Alteromonadales</taxon>
        <taxon>Pseudoalteromonadaceae</taxon>
        <taxon>Pseudoalteromonas</taxon>
    </lineage>
</organism>
<gene>
    <name evidence="3" type="ORF">TW72_07785</name>
</gene>
<dbReference type="EMBL" id="JXXZ01000006">
    <property type="protein sequence ID" value="KJZ00569.1"/>
    <property type="molecule type" value="Genomic_DNA"/>
</dbReference>
<dbReference type="Gene3D" id="3.40.50.10610">
    <property type="entry name" value="ABC-type transport auxiliary lipoprotein component"/>
    <property type="match status" value="1"/>
</dbReference>
<feature type="signal peptide" evidence="1">
    <location>
        <begin position="1"/>
        <end position="18"/>
    </location>
</feature>
<keyword evidence="1" id="KW-0732">Signal</keyword>
<dbReference type="PROSITE" id="PS51257">
    <property type="entry name" value="PROKAR_LIPOPROTEIN"/>
    <property type="match status" value="1"/>
</dbReference>
<dbReference type="Proteomes" id="UP000033664">
    <property type="component" value="Unassembled WGS sequence"/>
</dbReference>
<evidence type="ECO:0000313" key="3">
    <source>
        <dbReference type="EMBL" id="KJZ00569.1"/>
    </source>
</evidence>
<sequence length="207" mass="23178">MVRLILLLMLALLIQGCAGDSRTSNIRYYQLDSALFNNNLLRTDDQTQHLLRLSPISLRGNLNNRAMVVRRSPQEIYSANYHFWADSPALMLESSAQLQLMATLEQVLVVKGADVYAEQLQSSFYQLDIDIDHFNGGLDNNAEIAGLWRLSRVDEKGKLHVLSMARFSQSEPLAQDGYAALASALSKAWQTSLKEIANALPQHFNQG</sequence>
<keyword evidence="4" id="KW-1185">Reference proteome</keyword>
<dbReference type="RefSeq" id="WP_045979900.1">
    <property type="nucleotide sequence ID" value="NZ_JXXY01000015.1"/>
</dbReference>
<evidence type="ECO:0000259" key="2">
    <source>
        <dbReference type="Pfam" id="PF03886"/>
    </source>
</evidence>
<dbReference type="AlphaFoldDB" id="A0A0F4PZU1"/>
<feature type="chain" id="PRO_5002474896" description="ABC-type transport auxiliary lipoprotein component domain-containing protein" evidence="1">
    <location>
        <begin position="19"/>
        <end position="207"/>
    </location>
</feature>
<dbReference type="eggNOG" id="COG3009">
    <property type="taxonomic scope" value="Bacteria"/>
</dbReference>
<comment type="caution">
    <text evidence="3">The sequence shown here is derived from an EMBL/GenBank/DDBJ whole genome shotgun (WGS) entry which is preliminary data.</text>
</comment>
<name>A0A0F4PZU1_9GAMM</name>
<dbReference type="PATRIC" id="fig|151081.8.peg.2681"/>
<evidence type="ECO:0000313" key="4">
    <source>
        <dbReference type="Proteomes" id="UP000033664"/>
    </source>
</evidence>
<dbReference type="GeneID" id="58228387"/>
<dbReference type="OrthoDB" id="6313948at2"/>
<evidence type="ECO:0000256" key="1">
    <source>
        <dbReference type="SAM" id="SignalP"/>
    </source>
</evidence>
<accession>A0A0F4PZU1</accession>
<reference evidence="3 4" key="1">
    <citation type="journal article" date="2015" name="BMC Genomics">
        <title>Genome mining reveals unlocked bioactive potential of marine Gram-negative bacteria.</title>
        <authorList>
            <person name="Machado H."/>
            <person name="Sonnenschein E.C."/>
            <person name="Melchiorsen J."/>
            <person name="Gram L."/>
        </authorList>
    </citation>
    <scope>NUCLEOTIDE SEQUENCE [LARGE SCALE GENOMIC DNA]</scope>
    <source>
        <strain evidence="3 4">S3137</strain>
    </source>
</reference>
<dbReference type="InterPro" id="IPR005586">
    <property type="entry name" value="ABC_trans_aux"/>
</dbReference>